<protein>
    <submittedName>
        <fullName evidence="2">Uncharacterized protein</fullName>
    </submittedName>
</protein>
<keyword evidence="1" id="KW-1133">Transmembrane helix</keyword>
<accession>A0ABQ4EUE4</accession>
<reference evidence="2 3" key="1">
    <citation type="submission" date="2021-01" db="EMBL/GenBank/DDBJ databases">
        <title>Whole genome shotgun sequence of Plantactinospora mayteni NBRC 109088.</title>
        <authorList>
            <person name="Komaki H."/>
            <person name="Tamura T."/>
        </authorList>
    </citation>
    <scope>NUCLEOTIDE SEQUENCE [LARGE SCALE GENOMIC DNA]</scope>
    <source>
        <strain evidence="2 3">NBRC 109088</strain>
    </source>
</reference>
<name>A0ABQ4EUE4_9ACTN</name>
<sequence>MWSRPATTSCARPLIPETPRPALRRTRRVSSRHPESRIMQRYVAPLGFTLAAAWVVLVFILVRATP</sequence>
<proteinExistence type="predicted"/>
<dbReference type="RefSeq" id="WP_203859722.1">
    <property type="nucleotide sequence ID" value="NZ_BAAAZQ010000017.1"/>
</dbReference>
<evidence type="ECO:0000313" key="2">
    <source>
        <dbReference type="EMBL" id="GIG98266.1"/>
    </source>
</evidence>
<evidence type="ECO:0000313" key="3">
    <source>
        <dbReference type="Proteomes" id="UP000621500"/>
    </source>
</evidence>
<dbReference type="Proteomes" id="UP000621500">
    <property type="component" value="Unassembled WGS sequence"/>
</dbReference>
<gene>
    <name evidence="2" type="ORF">Pma05_48390</name>
</gene>
<keyword evidence="3" id="KW-1185">Reference proteome</keyword>
<keyword evidence="1" id="KW-0472">Membrane</keyword>
<comment type="caution">
    <text evidence="2">The sequence shown here is derived from an EMBL/GenBank/DDBJ whole genome shotgun (WGS) entry which is preliminary data.</text>
</comment>
<organism evidence="2 3">
    <name type="scientific">Plantactinospora mayteni</name>
    <dbReference type="NCBI Taxonomy" id="566021"/>
    <lineage>
        <taxon>Bacteria</taxon>
        <taxon>Bacillati</taxon>
        <taxon>Actinomycetota</taxon>
        <taxon>Actinomycetes</taxon>
        <taxon>Micromonosporales</taxon>
        <taxon>Micromonosporaceae</taxon>
        <taxon>Plantactinospora</taxon>
    </lineage>
</organism>
<evidence type="ECO:0000256" key="1">
    <source>
        <dbReference type="SAM" id="Phobius"/>
    </source>
</evidence>
<keyword evidence="1" id="KW-0812">Transmembrane</keyword>
<dbReference type="EMBL" id="BONX01000034">
    <property type="protein sequence ID" value="GIG98266.1"/>
    <property type="molecule type" value="Genomic_DNA"/>
</dbReference>
<feature type="transmembrane region" description="Helical" evidence="1">
    <location>
        <begin position="42"/>
        <end position="62"/>
    </location>
</feature>